<feature type="domain" description="VOC" evidence="1">
    <location>
        <begin position="21"/>
        <end position="126"/>
    </location>
</feature>
<dbReference type="PROSITE" id="PS51819">
    <property type="entry name" value="VOC"/>
    <property type="match status" value="1"/>
</dbReference>
<reference evidence="2" key="1">
    <citation type="submission" date="2019-08" db="EMBL/GenBank/DDBJ databases">
        <authorList>
            <person name="Kucharzyk K."/>
            <person name="Murdoch R.W."/>
            <person name="Higgins S."/>
            <person name="Loffler F."/>
        </authorList>
    </citation>
    <scope>NUCLEOTIDE SEQUENCE</scope>
</reference>
<sequence length="145" mass="15388">MLKNFTKTINKHHPNTPLFQKVDCIRLPVADLDAALAFYRDKLGHTLIWRTDTSAGLALPGSEAELVLHTEGGAPEVDLLVESAEAAAEQILTAGGKVIAGPFEIQIGRCVVVQDPFGNTLVLLDMSKGALQTDANGNVTGNKAV</sequence>
<dbReference type="Gene3D" id="3.10.180.10">
    <property type="entry name" value="2,3-Dihydroxybiphenyl 1,2-Dioxygenase, domain 1"/>
    <property type="match status" value="1"/>
</dbReference>
<proteinExistence type="predicted"/>
<protein>
    <recommendedName>
        <fullName evidence="1">VOC domain-containing protein</fullName>
    </recommendedName>
</protein>
<comment type="caution">
    <text evidence="2">The sequence shown here is derived from an EMBL/GenBank/DDBJ whole genome shotgun (WGS) entry which is preliminary data.</text>
</comment>
<dbReference type="InterPro" id="IPR037523">
    <property type="entry name" value="VOC_core"/>
</dbReference>
<dbReference type="SUPFAM" id="SSF54593">
    <property type="entry name" value="Glyoxalase/Bleomycin resistance protein/Dihydroxybiphenyl dioxygenase"/>
    <property type="match status" value="1"/>
</dbReference>
<evidence type="ECO:0000259" key="1">
    <source>
        <dbReference type="PROSITE" id="PS51819"/>
    </source>
</evidence>
<dbReference type="Pfam" id="PF00903">
    <property type="entry name" value="Glyoxalase"/>
    <property type="match status" value="1"/>
</dbReference>
<gene>
    <name evidence="2" type="ORF">SDC9_74845</name>
</gene>
<dbReference type="AlphaFoldDB" id="A0A644YQD7"/>
<dbReference type="EMBL" id="VSSQ01005223">
    <property type="protein sequence ID" value="MPM28324.1"/>
    <property type="molecule type" value="Genomic_DNA"/>
</dbReference>
<accession>A0A644YQD7</accession>
<dbReference type="InterPro" id="IPR029068">
    <property type="entry name" value="Glyas_Bleomycin-R_OHBP_Dase"/>
</dbReference>
<dbReference type="InterPro" id="IPR004360">
    <property type="entry name" value="Glyas_Fos-R_dOase_dom"/>
</dbReference>
<name>A0A644YQD7_9ZZZZ</name>
<organism evidence="2">
    <name type="scientific">bioreactor metagenome</name>
    <dbReference type="NCBI Taxonomy" id="1076179"/>
    <lineage>
        <taxon>unclassified sequences</taxon>
        <taxon>metagenomes</taxon>
        <taxon>ecological metagenomes</taxon>
    </lineage>
</organism>
<evidence type="ECO:0000313" key="2">
    <source>
        <dbReference type="EMBL" id="MPM28324.1"/>
    </source>
</evidence>